<keyword evidence="4" id="KW-1185">Reference proteome</keyword>
<dbReference type="InterPro" id="IPR010982">
    <property type="entry name" value="Lambda_DNA-bd_dom_sf"/>
</dbReference>
<protein>
    <submittedName>
        <fullName evidence="3">XRE family transcriptional regulator</fullName>
    </submittedName>
</protein>
<dbReference type="PROSITE" id="PS50943">
    <property type="entry name" value="HTH_CROC1"/>
    <property type="match status" value="1"/>
</dbReference>
<dbReference type="EMBL" id="PUWT01000005">
    <property type="protein sequence ID" value="PQQ29132.1"/>
    <property type="molecule type" value="Genomic_DNA"/>
</dbReference>
<proteinExistence type="predicted"/>
<accession>A0A2S8Q842</accession>
<evidence type="ECO:0000259" key="2">
    <source>
        <dbReference type="PROSITE" id="PS50943"/>
    </source>
</evidence>
<organism evidence="3 4">
    <name type="scientific">Photorhabdus hindustanensis</name>
    <dbReference type="NCBI Taxonomy" id="2918802"/>
    <lineage>
        <taxon>Bacteria</taxon>
        <taxon>Pseudomonadati</taxon>
        <taxon>Pseudomonadota</taxon>
        <taxon>Gammaproteobacteria</taxon>
        <taxon>Enterobacterales</taxon>
        <taxon>Morganellaceae</taxon>
        <taxon>Photorhabdus</taxon>
    </lineage>
</organism>
<gene>
    <name evidence="3" type="ORF">C6H66_02310</name>
</gene>
<name>A0A2S8Q842_9GAMM</name>
<sequence>MNIGEKIKAMRNAENLSQSQFCEIMQLPLSTLKKLEGGHNEPGWNTLSKLTQHPKFKKYTLWLMTDTTAPEAGQVSPAIAHNGPENETSFHSNQKIG</sequence>
<evidence type="ECO:0000256" key="1">
    <source>
        <dbReference type="SAM" id="MobiDB-lite"/>
    </source>
</evidence>
<dbReference type="Proteomes" id="UP000239550">
    <property type="component" value="Unassembled WGS sequence"/>
</dbReference>
<dbReference type="Gene3D" id="1.10.260.40">
    <property type="entry name" value="lambda repressor-like DNA-binding domains"/>
    <property type="match status" value="1"/>
</dbReference>
<dbReference type="InterPro" id="IPR001387">
    <property type="entry name" value="Cro/C1-type_HTH"/>
</dbReference>
<dbReference type="AlphaFoldDB" id="A0A2S8Q842"/>
<evidence type="ECO:0000313" key="4">
    <source>
        <dbReference type="Proteomes" id="UP000239550"/>
    </source>
</evidence>
<feature type="region of interest" description="Disordered" evidence="1">
    <location>
        <begin position="74"/>
        <end position="97"/>
    </location>
</feature>
<evidence type="ECO:0000313" key="3">
    <source>
        <dbReference type="EMBL" id="PQQ29132.1"/>
    </source>
</evidence>
<dbReference type="GeneID" id="88806284"/>
<reference evidence="3 4" key="1">
    <citation type="submission" date="2018-02" db="EMBL/GenBank/DDBJ databases">
        <title>Five New Genomes of Indian Photorhabdus Isolates TSA.</title>
        <authorList>
            <person name="Dubay B."/>
            <person name="Somvanshi V.S."/>
        </authorList>
    </citation>
    <scope>NUCLEOTIDE SEQUENCE [LARGE SCALE GENOMIC DNA]</scope>
    <source>
        <strain evidence="3 4">H1</strain>
    </source>
</reference>
<dbReference type="GO" id="GO:0003677">
    <property type="term" value="F:DNA binding"/>
    <property type="evidence" value="ECO:0007669"/>
    <property type="project" value="InterPro"/>
</dbReference>
<dbReference type="SUPFAM" id="SSF47413">
    <property type="entry name" value="lambda repressor-like DNA-binding domains"/>
    <property type="match status" value="1"/>
</dbReference>
<dbReference type="RefSeq" id="WP_023043964.1">
    <property type="nucleotide sequence ID" value="NZ_CAWNTA010000116.1"/>
</dbReference>
<feature type="compositionally biased region" description="Polar residues" evidence="1">
    <location>
        <begin position="85"/>
        <end position="97"/>
    </location>
</feature>
<dbReference type="SMART" id="SM00530">
    <property type="entry name" value="HTH_XRE"/>
    <property type="match status" value="1"/>
</dbReference>
<comment type="caution">
    <text evidence="3">The sequence shown here is derived from an EMBL/GenBank/DDBJ whole genome shotgun (WGS) entry which is preliminary data.</text>
</comment>
<dbReference type="CDD" id="cd00093">
    <property type="entry name" value="HTH_XRE"/>
    <property type="match status" value="1"/>
</dbReference>
<feature type="domain" description="HTH cro/C1-type" evidence="2">
    <location>
        <begin position="7"/>
        <end position="50"/>
    </location>
</feature>